<evidence type="ECO:0000256" key="1">
    <source>
        <dbReference type="SAM" id="SignalP"/>
    </source>
</evidence>
<sequence length="91" mass="9879">MQIFLALALAALAALATAAPAPFRPGGAEIVPDIDIGDEFRDKVKPFVATEDTIIETEPGPDETMELREQHKMWLVKGATSRVFGRSRTLA</sequence>
<feature type="chain" id="PRO_5007862725" evidence="1">
    <location>
        <begin position="19"/>
        <end position="91"/>
    </location>
</feature>
<organism evidence="2 3">
    <name type="scientific">Exidia glandulosa HHB12029</name>
    <dbReference type="NCBI Taxonomy" id="1314781"/>
    <lineage>
        <taxon>Eukaryota</taxon>
        <taxon>Fungi</taxon>
        <taxon>Dikarya</taxon>
        <taxon>Basidiomycota</taxon>
        <taxon>Agaricomycotina</taxon>
        <taxon>Agaricomycetes</taxon>
        <taxon>Auriculariales</taxon>
        <taxon>Exidiaceae</taxon>
        <taxon>Exidia</taxon>
    </lineage>
</organism>
<keyword evidence="1" id="KW-0732">Signal</keyword>
<dbReference type="EMBL" id="KV425908">
    <property type="protein sequence ID" value="KZV99604.1"/>
    <property type="molecule type" value="Genomic_DNA"/>
</dbReference>
<name>A0A165MQE2_EXIGL</name>
<dbReference type="AlphaFoldDB" id="A0A165MQE2"/>
<gene>
    <name evidence="2" type="ORF">EXIGLDRAFT_831347</name>
</gene>
<protein>
    <submittedName>
        <fullName evidence="2">Uncharacterized protein</fullName>
    </submittedName>
</protein>
<evidence type="ECO:0000313" key="3">
    <source>
        <dbReference type="Proteomes" id="UP000077266"/>
    </source>
</evidence>
<proteinExistence type="predicted"/>
<accession>A0A165MQE2</accession>
<dbReference type="Proteomes" id="UP000077266">
    <property type="component" value="Unassembled WGS sequence"/>
</dbReference>
<reference evidence="2 3" key="1">
    <citation type="journal article" date="2016" name="Mol. Biol. Evol.">
        <title>Comparative Genomics of Early-Diverging Mushroom-Forming Fungi Provides Insights into the Origins of Lignocellulose Decay Capabilities.</title>
        <authorList>
            <person name="Nagy L.G."/>
            <person name="Riley R."/>
            <person name="Tritt A."/>
            <person name="Adam C."/>
            <person name="Daum C."/>
            <person name="Floudas D."/>
            <person name="Sun H."/>
            <person name="Yadav J.S."/>
            <person name="Pangilinan J."/>
            <person name="Larsson K.H."/>
            <person name="Matsuura K."/>
            <person name="Barry K."/>
            <person name="Labutti K."/>
            <person name="Kuo R."/>
            <person name="Ohm R.A."/>
            <person name="Bhattacharya S.S."/>
            <person name="Shirouzu T."/>
            <person name="Yoshinaga Y."/>
            <person name="Martin F.M."/>
            <person name="Grigoriev I.V."/>
            <person name="Hibbett D.S."/>
        </authorList>
    </citation>
    <scope>NUCLEOTIDE SEQUENCE [LARGE SCALE GENOMIC DNA]</scope>
    <source>
        <strain evidence="2 3">HHB12029</strain>
    </source>
</reference>
<keyword evidence="3" id="KW-1185">Reference proteome</keyword>
<evidence type="ECO:0000313" key="2">
    <source>
        <dbReference type="EMBL" id="KZV99604.1"/>
    </source>
</evidence>
<dbReference type="InParanoid" id="A0A165MQE2"/>
<feature type="signal peptide" evidence="1">
    <location>
        <begin position="1"/>
        <end position="18"/>
    </location>
</feature>